<dbReference type="STRING" id="394221.Mmar10_2478"/>
<dbReference type="eggNOG" id="COG0438">
    <property type="taxonomic scope" value="Bacteria"/>
</dbReference>
<dbReference type="Gene3D" id="3.40.50.2000">
    <property type="entry name" value="Glycogen Phosphorylase B"/>
    <property type="match status" value="1"/>
</dbReference>
<dbReference type="PANTHER" id="PTHR46656:SF3">
    <property type="entry name" value="PUTATIVE-RELATED"/>
    <property type="match status" value="1"/>
</dbReference>
<dbReference type="OrthoDB" id="118340at2"/>
<dbReference type="CAZy" id="GT4">
    <property type="family name" value="Glycosyltransferase Family 4"/>
</dbReference>
<dbReference type="PANTHER" id="PTHR46656">
    <property type="entry name" value="PUTATIVE-RELATED"/>
    <property type="match status" value="1"/>
</dbReference>
<reference evidence="2 3" key="1">
    <citation type="submission" date="2006-08" db="EMBL/GenBank/DDBJ databases">
        <title>Complete sequence of Maricaulis maris MCS10.</title>
        <authorList>
            <consortium name="US DOE Joint Genome Institute"/>
            <person name="Copeland A."/>
            <person name="Lucas S."/>
            <person name="Lapidus A."/>
            <person name="Barry K."/>
            <person name="Detter J.C."/>
            <person name="Glavina del Rio T."/>
            <person name="Hammon N."/>
            <person name="Israni S."/>
            <person name="Dalin E."/>
            <person name="Tice H."/>
            <person name="Pitluck S."/>
            <person name="Saunders E."/>
            <person name="Brettin T."/>
            <person name="Bruce D."/>
            <person name="Han C."/>
            <person name="Tapia R."/>
            <person name="Gilna P."/>
            <person name="Schmutz J."/>
            <person name="Larimer F."/>
            <person name="Land M."/>
            <person name="Hauser L."/>
            <person name="Kyrpides N."/>
            <person name="Mikhailova N."/>
            <person name="Viollier P."/>
            <person name="Stephens C."/>
            <person name="Richardson P."/>
        </authorList>
    </citation>
    <scope>NUCLEOTIDE SEQUENCE [LARGE SCALE GENOMIC DNA]</scope>
    <source>
        <strain evidence="2 3">MCS10</strain>
    </source>
</reference>
<dbReference type="AlphaFoldDB" id="Q0ALS7"/>
<accession>Q0ALS7</accession>
<dbReference type="InterPro" id="IPR001296">
    <property type="entry name" value="Glyco_trans_1"/>
</dbReference>
<protein>
    <submittedName>
        <fullName evidence="2">Glycosyl transferase, group 1</fullName>
    </submittedName>
</protein>
<proteinExistence type="predicted"/>
<dbReference type="EMBL" id="CP000449">
    <property type="protein sequence ID" value="ABI66766.1"/>
    <property type="molecule type" value="Genomic_DNA"/>
</dbReference>
<organism evidence="2 3">
    <name type="scientific">Maricaulis maris (strain MCS10)</name>
    <name type="common">Caulobacter maris</name>
    <dbReference type="NCBI Taxonomy" id="394221"/>
    <lineage>
        <taxon>Bacteria</taxon>
        <taxon>Pseudomonadati</taxon>
        <taxon>Pseudomonadota</taxon>
        <taxon>Alphaproteobacteria</taxon>
        <taxon>Maricaulales</taxon>
        <taxon>Maricaulaceae</taxon>
        <taxon>Maricaulis</taxon>
    </lineage>
</organism>
<dbReference type="KEGG" id="mmr:Mmar10_2478"/>
<sequence length="379" mass="42413">MSNVLDDICLIGHPHASIGMSEQLLSHVSALQSIGVEPKVYDIYKYAKRQDERLVSQLQHSEVDKPVAETLIFHLNGDEVPAALRAMEKQDPDWRSKVKNTIIVPAWELPRYPDEWCEGLKQFDGVLGISSFVSQALQESLGQPVPIVGQSVERHEAVSAYRRQFGIRESAYVFLAFFDLTSFSARKNPKAVLEFCDKLAGEAKYEDFQICLKMKSGGGAVAKDAISKYLPESINDHIVMINENLDRFSQTNLLACCDAYLSLHRSEGFGRGIGEAMGLRKPVLATNWSGAVDLLQDRSCFPIRYDLVDIGAGEYPFGEGQYWADPDVNHAVEIGLKLLRNRKLGTQVGDRARKFAQQNFFDFPISQKLDIGLREILNG</sequence>
<dbReference type="HOGENOM" id="CLU_036861_1_0_5"/>
<evidence type="ECO:0000259" key="1">
    <source>
        <dbReference type="Pfam" id="PF00534"/>
    </source>
</evidence>
<dbReference type="Proteomes" id="UP000001964">
    <property type="component" value="Chromosome"/>
</dbReference>
<evidence type="ECO:0000313" key="2">
    <source>
        <dbReference type="EMBL" id="ABI66766.1"/>
    </source>
</evidence>
<feature type="domain" description="Glycosyl transferase family 1" evidence="1">
    <location>
        <begin position="182"/>
        <end position="297"/>
    </location>
</feature>
<gene>
    <name evidence="2" type="ordered locus">Mmar10_2478</name>
</gene>
<keyword evidence="2" id="KW-0808">Transferase</keyword>
<dbReference type="Pfam" id="PF00534">
    <property type="entry name" value="Glycos_transf_1"/>
    <property type="match status" value="1"/>
</dbReference>
<name>Q0ALS7_MARMM</name>
<keyword evidence="3" id="KW-1185">Reference proteome</keyword>
<dbReference type="SUPFAM" id="SSF53756">
    <property type="entry name" value="UDP-Glycosyltransferase/glycogen phosphorylase"/>
    <property type="match status" value="1"/>
</dbReference>
<dbReference type="RefSeq" id="WP_011644411.1">
    <property type="nucleotide sequence ID" value="NC_008347.1"/>
</dbReference>
<dbReference type="GO" id="GO:0016757">
    <property type="term" value="F:glycosyltransferase activity"/>
    <property type="evidence" value="ECO:0007669"/>
    <property type="project" value="InterPro"/>
</dbReference>
<evidence type="ECO:0000313" key="3">
    <source>
        <dbReference type="Proteomes" id="UP000001964"/>
    </source>
</evidence>